<evidence type="ECO:0000313" key="1">
    <source>
        <dbReference type="EMBL" id="SVD20753.1"/>
    </source>
</evidence>
<accession>A0A382TFJ8</accession>
<reference evidence="1" key="1">
    <citation type="submission" date="2018-05" db="EMBL/GenBank/DDBJ databases">
        <authorList>
            <person name="Lanie J.A."/>
            <person name="Ng W.-L."/>
            <person name="Kazmierczak K.M."/>
            <person name="Andrzejewski T.M."/>
            <person name="Davidsen T.M."/>
            <person name="Wayne K.J."/>
            <person name="Tettelin H."/>
            <person name="Glass J.I."/>
            <person name="Rusch D."/>
            <person name="Podicherti R."/>
            <person name="Tsui H.-C.T."/>
            <person name="Winkler M.E."/>
        </authorList>
    </citation>
    <scope>NUCLEOTIDE SEQUENCE</scope>
</reference>
<dbReference type="AlphaFoldDB" id="A0A382TFJ8"/>
<name>A0A382TFJ8_9ZZZZ</name>
<protein>
    <submittedName>
        <fullName evidence="1">Uncharacterized protein</fullName>
    </submittedName>
</protein>
<dbReference type="EMBL" id="UINC01136159">
    <property type="protein sequence ID" value="SVD20753.1"/>
    <property type="molecule type" value="Genomic_DNA"/>
</dbReference>
<proteinExistence type="predicted"/>
<sequence length="68" mass="7613">MYPLHRDATSCIRGVVASEVVCRVAGESLMVVASLNSERMSSGFGEDKNECFKIKSKNYFIAHQFYCT</sequence>
<organism evidence="1">
    <name type="scientific">marine metagenome</name>
    <dbReference type="NCBI Taxonomy" id="408172"/>
    <lineage>
        <taxon>unclassified sequences</taxon>
        <taxon>metagenomes</taxon>
        <taxon>ecological metagenomes</taxon>
    </lineage>
</organism>
<gene>
    <name evidence="1" type="ORF">METZ01_LOCUS373607</name>
</gene>